<dbReference type="InterPro" id="IPR000223">
    <property type="entry name" value="Pept_S26A_signal_pept_1"/>
</dbReference>
<reference evidence="11 12" key="1">
    <citation type="submission" date="2023-01" db="EMBL/GenBank/DDBJ databases">
        <title>Cultivation and genomic characterization of new, ubiquitous marine nitrite-oxidizing bacteria from the Nitrospirales.</title>
        <authorList>
            <person name="Mueller A.J."/>
            <person name="Daebeler A."/>
            <person name="Herbold C.W."/>
            <person name="Kirkegaard R.H."/>
            <person name="Daims H."/>
        </authorList>
    </citation>
    <scope>NUCLEOTIDE SEQUENCE [LARGE SCALE GENOMIC DNA]</scope>
    <source>
        <strain evidence="11 12">DK</strain>
    </source>
</reference>
<keyword evidence="8" id="KW-0472">Membrane</keyword>
<protein>
    <recommendedName>
        <fullName evidence="4 8">Signal peptidase I</fullName>
        <ecNumber evidence="3 8">3.4.21.89</ecNumber>
    </recommendedName>
</protein>
<feature type="active site" evidence="7">
    <location>
        <position position="109"/>
    </location>
</feature>
<dbReference type="GO" id="GO:0016020">
    <property type="term" value="C:membrane"/>
    <property type="evidence" value="ECO:0007669"/>
    <property type="project" value="UniProtKB-SubCell"/>
</dbReference>
<dbReference type="AlphaFoldDB" id="A0AA96GPT9"/>
<feature type="transmembrane region" description="Helical" evidence="8">
    <location>
        <begin position="12"/>
        <end position="34"/>
    </location>
</feature>
<dbReference type="GO" id="GO:0004252">
    <property type="term" value="F:serine-type endopeptidase activity"/>
    <property type="evidence" value="ECO:0007669"/>
    <property type="project" value="InterPro"/>
</dbReference>
<sequence length="222" mass="25397">MEISKKSIFREYAEALIIAIILALTIRVFVVQAFKIPSGSMIPTLMIGDHILVSKLAYGFQMPKDCEFQVSFPPVTCFSSTIVMNFDPPSRGDIIVFRYPEDENKDFIKRVIGLPGDTIHIQNKHVIVNGQPLLDEGFTQRVDPGIIDGRINPRDNLGPLTVPPDSYFVMGDNRDQSLDSRFWGFVRMDKIKGRAFLVYWSWDGQGAWTDWIRWERIGKIIE</sequence>
<dbReference type="EC" id="3.4.21.89" evidence="3 8"/>
<dbReference type="InterPro" id="IPR036286">
    <property type="entry name" value="LexA/Signal_pep-like_sf"/>
</dbReference>
<dbReference type="InterPro" id="IPR019758">
    <property type="entry name" value="Pept_S26A_signal_pept_1_CS"/>
</dbReference>
<dbReference type="NCBIfam" id="TIGR02227">
    <property type="entry name" value="sigpep_I_bact"/>
    <property type="match status" value="1"/>
</dbReference>
<dbReference type="SUPFAM" id="SSF51306">
    <property type="entry name" value="LexA/Signal peptidase"/>
    <property type="match status" value="1"/>
</dbReference>
<keyword evidence="5 8" id="KW-0645">Protease</keyword>
<accession>A0AA96GPT9</accession>
<dbReference type="PROSITE" id="PS00761">
    <property type="entry name" value="SPASE_I_3"/>
    <property type="match status" value="1"/>
</dbReference>
<dbReference type="CDD" id="cd06530">
    <property type="entry name" value="S26_SPase_I"/>
    <property type="match status" value="1"/>
</dbReference>
<evidence type="ECO:0000256" key="4">
    <source>
        <dbReference type="ARBA" id="ARBA00019232"/>
    </source>
</evidence>
<evidence type="ECO:0000256" key="2">
    <source>
        <dbReference type="ARBA" id="ARBA00009370"/>
    </source>
</evidence>
<dbReference type="KEGG" id="nneo:PQG83_05600"/>
<name>A0AA96GPT9_9BACT</name>
<dbReference type="PROSITE" id="PS00501">
    <property type="entry name" value="SPASE_I_1"/>
    <property type="match status" value="1"/>
</dbReference>
<dbReference type="Gene3D" id="2.10.109.10">
    <property type="entry name" value="Umud Fragment, subunit A"/>
    <property type="match status" value="1"/>
</dbReference>
<keyword evidence="6 8" id="KW-0378">Hydrolase</keyword>
<dbReference type="GO" id="GO:0006465">
    <property type="term" value="P:signal peptide processing"/>
    <property type="evidence" value="ECO:0007669"/>
    <property type="project" value="InterPro"/>
</dbReference>
<evidence type="ECO:0000313" key="12">
    <source>
        <dbReference type="Proteomes" id="UP001302494"/>
    </source>
</evidence>
<gene>
    <name evidence="11" type="primary">lepB</name>
    <name evidence="11" type="ORF">PQG83_05600</name>
</gene>
<dbReference type="InterPro" id="IPR019533">
    <property type="entry name" value="Peptidase_S26"/>
</dbReference>
<dbReference type="InterPro" id="IPR019757">
    <property type="entry name" value="Pept_S26A_signal_pept_1_Lys-AS"/>
</dbReference>
<keyword evidence="12" id="KW-1185">Reference proteome</keyword>
<feature type="domain" description="Peptidase S26" evidence="10">
    <location>
        <begin position="10"/>
        <end position="200"/>
    </location>
</feature>
<feature type="active site" evidence="7">
    <location>
        <position position="40"/>
    </location>
</feature>
<evidence type="ECO:0000259" key="10">
    <source>
        <dbReference type="Pfam" id="PF10502"/>
    </source>
</evidence>
<evidence type="ECO:0000256" key="5">
    <source>
        <dbReference type="ARBA" id="ARBA00022670"/>
    </source>
</evidence>
<evidence type="ECO:0000256" key="8">
    <source>
        <dbReference type="RuleBase" id="RU003993"/>
    </source>
</evidence>
<dbReference type="PROSITE" id="PS00760">
    <property type="entry name" value="SPASE_I_2"/>
    <property type="match status" value="1"/>
</dbReference>
<dbReference type="PRINTS" id="PR00727">
    <property type="entry name" value="LEADERPTASE"/>
</dbReference>
<proteinExistence type="inferred from homology"/>
<evidence type="ECO:0000256" key="6">
    <source>
        <dbReference type="ARBA" id="ARBA00022801"/>
    </source>
</evidence>
<dbReference type="EMBL" id="CP116968">
    <property type="protein sequence ID" value="WNM64160.1"/>
    <property type="molecule type" value="Genomic_DNA"/>
</dbReference>
<evidence type="ECO:0000256" key="1">
    <source>
        <dbReference type="ARBA" id="ARBA00000677"/>
    </source>
</evidence>
<dbReference type="RefSeq" id="WP_376753575.1">
    <property type="nucleotide sequence ID" value="NZ_CP116968.1"/>
</dbReference>
<evidence type="ECO:0000256" key="3">
    <source>
        <dbReference type="ARBA" id="ARBA00013208"/>
    </source>
</evidence>
<keyword evidence="8" id="KW-0812">Transmembrane</keyword>
<evidence type="ECO:0000256" key="7">
    <source>
        <dbReference type="PIRSR" id="PIRSR600223-1"/>
    </source>
</evidence>
<evidence type="ECO:0000313" key="11">
    <source>
        <dbReference type="EMBL" id="WNM64160.1"/>
    </source>
</evidence>
<dbReference type="Proteomes" id="UP001302494">
    <property type="component" value="Chromosome"/>
</dbReference>
<dbReference type="InterPro" id="IPR019756">
    <property type="entry name" value="Pept_S26A_signal_pept_1_Ser-AS"/>
</dbReference>
<dbReference type="GO" id="GO:0009003">
    <property type="term" value="F:signal peptidase activity"/>
    <property type="evidence" value="ECO:0007669"/>
    <property type="project" value="UniProtKB-EC"/>
</dbReference>
<comment type="similarity">
    <text evidence="2 9">Belongs to the peptidase S26 family.</text>
</comment>
<dbReference type="PANTHER" id="PTHR43390:SF1">
    <property type="entry name" value="CHLOROPLAST PROCESSING PEPTIDASE"/>
    <property type="match status" value="1"/>
</dbReference>
<comment type="catalytic activity">
    <reaction evidence="1 8">
        <text>Cleavage of hydrophobic, N-terminal signal or leader sequences from secreted and periplasmic proteins.</text>
        <dbReference type="EC" id="3.4.21.89"/>
    </reaction>
</comment>
<keyword evidence="8" id="KW-1133">Transmembrane helix</keyword>
<evidence type="ECO:0000256" key="9">
    <source>
        <dbReference type="RuleBase" id="RU362042"/>
    </source>
</evidence>
<comment type="subcellular location">
    <subcellularLocation>
        <location evidence="9">Membrane</location>
        <topology evidence="9">Single-pass type II membrane protein</topology>
    </subcellularLocation>
</comment>
<organism evidence="11 12">
    <name type="scientific">Candidatus Nitrospira neomarina</name>
    <dbReference type="NCBI Taxonomy" id="3020899"/>
    <lineage>
        <taxon>Bacteria</taxon>
        <taxon>Pseudomonadati</taxon>
        <taxon>Nitrospirota</taxon>
        <taxon>Nitrospiria</taxon>
        <taxon>Nitrospirales</taxon>
        <taxon>Nitrospiraceae</taxon>
        <taxon>Nitrospira</taxon>
    </lineage>
</organism>
<dbReference type="Pfam" id="PF10502">
    <property type="entry name" value="Peptidase_S26"/>
    <property type="match status" value="1"/>
</dbReference>
<dbReference type="PANTHER" id="PTHR43390">
    <property type="entry name" value="SIGNAL PEPTIDASE I"/>
    <property type="match status" value="1"/>
</dbReference>